<proteinExistence type="inferred from homology"/>
<feature type="compositionally biased region" description="Acidic residues" evidence="3">
    <location>
        <begin position="368"/>
        <end position="378"/>
    </location>
</feature>
<evidence type="ECO:0000259" key="5">
    <source>
        <dbReference type="Pfam" id="PF02894"/>
    </source>
</evidence>
<dbReference type="EMBL" id="JBHTAJ010000013">
    <property type="protein sequence ID" value="MFC7179712.1"/>
    <property type="molecule type" value="Genomic_DNA"/>
</dbReference>
<dbReference type="Proteomes" id="UP001596435">
    <property type="component" value="Unassembled WGS sequence"/>
</dbReference>
<evidence type="ECO:0000313" key="6">
    <source>
        <dbReference type="EMBL" id="MFC7179712.1"/>
    </source>
</evidence>
<dbReference type="InterPro" id="IPR004104">
    <property type="entry name" value="Gfo/Idh/MocA-like_OxRdtase_C"/>
</dbReference>
<keyword evidence="2" id="KW-0560">Oxidoreductase</keyword>
<gene>
    <name evidence="6" type="ORF">ACFQMG_09065</name>
</gene>
<dbReference type="Gene3D" id="3.40.50.720">
    <property type="entry name" value="NAD(P)-binding Rossmann-like Domain"/>
    <property type="match status" value="1"/>
</dbReference>
<dbReference type="InterPro" id="IPR000683">
    <property type="entry name" value="Gfo/Idh/MocA-like_OxRdtase_N"/>
</dbReference>
<evidence type="ECO:0000256" key="2">
    <source>
        <dbReference type="ARBA" id="ARBA00023002"/>
    </source>
</evidence>
<dbReference type="PANTHER" id="PTHR43708">
    <property type="entry name" value="CONSERVED EXPRESSED OXIDOREDUCTASE (EUROFUNG)"/>
    <property type="match status" value="1"/>
</dbReference>
<evidence type="ECO:0000256" key="3">
    <source>
        <dbReference type="SAM" id="MobiDB-lite"/>
    </source>
</evidence>
<comment type="similarity">
    <text evidence="1">Belongs to the Gfo/Idh/MocA family.</text>
</comment>
<dbReference type="InterPro" id="IPR051317">
    <property type="entry name" value="Gfo/Idh/MocA_oxidoreduct"/>
</dbReference>
<name>A0ABW2FUA7_9ACTN</name>
<reference evidence="7" key="1">
    <citation type="journal article" date="2019" name="Int. J. Syst. Evol. Microbiol.">
        <title>The Global Catalogue of Microorganisms (GCM) 10K type strain sequencing project: providing services to taxonomists for standard genome sequencing and annotation.</title>
        <authorList>
            <consortium name="The Broad Institute Genomics Platform"/>
            <consortium name="The Broad Institute Genome Sequencing Center for Infectious Disease"/>
            <person name="Wu L."/>
            <person name="Ma J."/>
        </authorList>
    </citation>
    <scope>NUCLEOTIDE SEQUENCE [LARGE SCALE GENOMIC DNA]</scope>
    <source>
        <strain evidence="7">CGMCC 1.12859</strain>
    </source>
</reference>
<feature type="region of interest" description="Disordered" evidence="3">
    <location>
        <begin position="351"/>
        <end position="378"/>
    </location>
</feature>
<keyword evidence="7" id="KW-1185">Reference proteome</keyword>
<dbReference type="SUPFAM" id="SSF51735">
    <property type="entry name" value="NAD(P)-binding Rossmann-fold domains"/>
    <property type="match status" value="1"/>
</dbReference>
<feature type="domain" description="Gfo/Idh/MocA-like oxidoreductase N-terminal" evidence="4">
    <location>
        <begin position="17"/>
        <end position="136"/>
    </location>
</feature>
<evidence type="ECO:0000313" key="7">
    <source>
        <dbReference type="Proteomes" id="UP001596435"/>
    </source>
</evidence>
<evidence type="ECO:0000259" key="4">
    <source>
        <dbReference type="Pfam" id="PF01408"/>
    </source>
</evidence>
<dbReference type="RefSeq" id="WP_345709110.1">
    <property type="nucleotide sequence ID" value="NZ_BAABKV010000001.1"/>
</dbReference>
<dbReference type="InterPro" id="IPR036291">
    <property type="entry name" value="NAD(P)-bd_dom_sf"/>
</dbReference>
<accession>A0ABW2FUA7</accession>
<sequence length="378" mass="39531">MSLTSIPNTPDALSGDLRVGLVGYGLAGSAFHAPLIATTPGLRLEAVVTASAARRAQLHREHPEARAVDTAEALLADPGALDLLVVASPNDTHVPLARAALQAGLPVVVDKPLAATAAEAAALADLADSLGLMLTVFQNRRWDADFRTAQRLIADGSLGTVHRYESRFERWRPEVKAGWRESADPAEAGGILYDLGSHLIDQALHLFGPVEQVYAEVDVRRSGAVADDDAFVALTHTSGVRSHLWMGALSAQLGPRLRVLGDRSAYVTHGLDPQEDALRAGRRPGLGWGEEAQADLGVLGVLDDAAPHPSLPGDYPAFYAGVVHALRDGGPAPVDPRDAVAALAVLEAARRSAAEGRTVTLGTGDTAGSDDTEDEVAA</sequence>
<organism evidence="6 7">
    <name type="scientific">Kitasatospora paranensis</name>
    <dbReference type="NCBI Taxonomy" id="258053"/>
    <lineage>
        <taxon>Bacteria</taxon>
        <taxon>Bacillati</taxon>
        <taxon>Actinomycetota</taxon>
        <taxon>Actinomycetes</taxon>
        <taxon>Kitasatosporales</taxon>
        <taxon>Streptomycetaceae</taxon>
        <taxon>Kitasatospora</taxon>
    </lineage>
</organism>
<feature type="domain" description="Gfo/Idh/MocA-like oxidoreductase C-terminal" evidence="5">
    <location>
        <begin position="151"/>
        <end position="361"/>
    </location>
</feature>
<dbReference type="Gene3D" id="3.30.360.10">
    <property type="entry name" value="Dihydrodipicolinate Reductase, domain 2"/>
    <property type="match status" value="1"/>
</dbReference>
<protein>
    <submittedName>
        <fullName evidence="6">Gfo/Idh/MocA family oxidoreductase</fullName>
    </submittedName>
</protein>
<dbReference type="Pfam" id="PF02894">
    <property type="entry name" value="GFO_IDH_MocA_C"/>
    <property type="match status" value="1"/>
</dbReference>
<dbReference type="Pfam" id="PF01408">
    <property type="entry name" value="GFO_IDH_MocA"/>
    <property type="match status" value="1"/>
</dbReference>
<evidence type="ECO:0000256" key="1">
    <source>
        <dbReference type="ARBA" id="ARBA00010928"/>
    </source>
</evidence>
<dbReference type="PANTHER" id="PTHR43708:SF5">
    <property type="entry name" value="CONSERVED EXPRESSED OXIDOREDUCTASE (EUROFUNG)-RELATED"/>
    <property type="match status" value="1"/>
</dbReference>
<comment type="caution">
    <text evidence="6">The sequence shown here is derived from an EMBL/GenBank/DDBJ whole genome shotgun (WGS) entry which is preliminary data.</text>
</comment>
<dbReference type="SUPFAM" id="SSF55347">
    <property type="entry name" value="Glyceraldehyde-3-phosphate dehydrogenase-like, C-terminal domain"/>
    <property type="match status" value="1"/>
</dbReference>